<accession>A0A5C6FBT0</accession>
<dbReference type="InterPro" id="IPR024534">
    <property type="entry name" value="JetD_C"/>
</dbReference>
<protein>
    <recommendedName>
        <fullName evidence="5">Wadjet protein JetD C-terminal domain-containing protein</fullName>
    </recommendedName>
</protein>
<proteinExistence type="predicted"/>
<evidence type="ECO:0008006" key="5">
    <source>
        <dbReference type="Google" id="ProtNLM"/>
    </source>
</evidence>
<organism evidence="3 4">
    <name type="scientific">Rubripirellula tenax</name>
    <dbReference type="NCBI Taxonomy" id="2528015"/>
    <lineage>
        <taxon>Bacteria</taxon>
        <taxon>Pseudomonadati</taxon>
        <taxon>Planctomycetota</taxon>
        <taxon>Planctomycetia</taxon>
        <taxon>Pirellulales</taxon>
        <taxon>Pirellulaceae</taxon>
        <taxon>Rubripirellula</taxon>
    </lineage>
</organism>
<evidence type="ECO:0000313" key="4">
    <source>
        <dbReference type="Proteomes" id="UP000318288"/>
    </source>
</evidence>
<gene>
    <name evidence="3" type="ORF">Poly51_29800</name>
</gene>
<dbReference type="Proteomes" id="UP000318288">
    <property type="component" value="Unassembled WGS sequence"/>
</dbReference>
<reference evidence="3 4" key="1">
    <citation type="submission" date="2019-02" db="EMBL/GenBank/DDBJ databases">
        <title>Deep-cultivation of Planctomycetes and their phenomic and genomic characterization uncovers novel biology.</title>
        <authorList>
            <person name="Wiegand S."/>
            <person name="Jogler M."/>
            <person name="Boedeker C."/>
            <person name="Pinto D."/>
            <person name="Vollmers J."/>
            <person name="Rivas-Marin E."/>
            <person name="Kohn T."/>
            <person name="Peeters S.H."/>
            <person name="Heuer A."/>
            <person name="Rast P."/>
            <person name="Oberbeckmann S."/>
            <person name="Bunk B."/>
            <person name="Jeske O."/>
            <person name="Meyerdierks A."/>
            <person name="Storesund J.E."/>
            <person name="Kallscheuer N."/>
            <person name="Luecker S."/>
            <person name="Lage O.M."/>
            <person name="Pohl T."/>
            <person name="Merkel B.J."/>
            <person name="Hornburger P."/>
            <person name="Mueller R.-W."/>
            <person name="Bruemmer F."/>
            <person name="Labrenz M."/>
            <person name="Spormann A.M."/>
            <person name="Op Den Camp H."/>
            <person name="Overmann J."/>
            <person name="Amann R."/>
            <person name="Jetten M.S.M."/>
            <person name="Mascher T."/>
            <person name="Medema M.H."/>
            <person name="Devos D.P."/>
            <person name="Kaster A.-K."/>
            <person name="Ovreas L."/>
            <person name="Rohde M."/>
            <person name="Galperin M.Y."/>
            <person name="Jogler C."/>
        </authorList>
    </citation>
    <scope>NUCLEOTIDE SEQUENCE [LARGE SCALE GENOMIC DNA]</scope>
    <source>
        <strain evidence="3 4">Poly51</strain>
    </source>
</reference>
<feature type="domain" description="Wadjet protein JetD C-terminal" evidence="1">
    <location>
        <begin position="209"/>
        <end position="380"/>
    </location>
</feature>
<dbReference type="RefSeq" id="WP_146458432.1">
    <property type="nucleotide sequence ID" value="NZ_SJPW01000003.1"/>
</dbReference>
<evidence type="ECO:0000259" key="1">
    <source>
        <dbReference type="Pfam" id="PF09983"/>
    </source>
</evidence>
<feature type="domain" description="DUF3322" evidence="2">
    <location>
        <begin position="4"/>
        <end position="187"/>
    </location>
</feature>
<evidence type="ECO:0000313" key="3">
    <source>
        <dbReference type="EMBL" id="TWU57059.1"/>
    </source>
</evidence>
<evidence type="ECO:0000259" key="2">
    <source>
        <dbReference type="Pfam" id="PF11795"/>
    </source>
</evidence>
<dbReference type="EMBL" id="SJPW01000003">
    <property type="protein sequence ID" value="TWU57059.1"/>
    <property type="molecule type" value="Genomic_DNA"/>
</dbReference>
<keyword evidence="4" id="KW-1185">Reference proteome</keyword>
<sequence length="393" mass="44890">MITPEAIIEKAKRIYPKAVKAWLANEQAVFFPHRVPVNLSLAKNYAAAITEVERLRQSSKEVRGHGYTVEYESRRSRTFGLNQFPAAIWIDTMNDLVRLADVSVDWQRLQVAVGIFRDRAVELLPWLERQSNWRKLLDVADDLPGLLDIVDYFRSHPRPDCFARELPIAVSTKLLESNRRRIAGWLDIVLPADAIDPRYGYDAFEPRYGLRYTRPHFLLRVLDLELQSELGLPFDELSLPAESLSQLPVVKTQVLIVENKVNLLTLPPMKRTVALGGLGNGVTQLDDVGWLHENPVVYWGDLDADGFVILDRLRHSIEQVQSVLMNQTTFDKFEELATTGNGSGPRELTHLHDAERECYENLCRTNRRLEQEHLPVGALLDEMKSMASDSSIW</sequence>
<dbReference type="InterPro" id="IPR024537">
    <property type="entry name" value="DUF3322"/>
</dbReference>
<dbReference type="Pfam" id="PF11795">
    <property type="entry name" value="DUF3322"/>
    <property type="match status" value="1"/>
</dbReference>
<name>A0A5C6FBT0_9BACT</name>
<dbReference type="AlphaFoldDB" id="A0A5C6FBT0"/>
<comment type="caution">
    <text evidence="3">The sequence shown here is derived from an EMBL/GenBank/DDBJ whole genome shotgun (WGS) entry which is preliminary data.</text>
</comment>
<dbReference type="Pfam" id="PF09983">
    <property type="entry name" value="JetD_C"/>
    <property type="match status" value="1"/>
</dbReference>
<dbReference type="OrthoDB" id="322908at2"/>